<dbReference type="KEGG" id="pdu:PDUR_18885"/>
<dbReference type="PANTHER" id="PTHR30149">
    <property type="entry name" value="HYDROGENASE PROTEIN ASSEMBLY PROTEIN HYPD"/>
    <property type="match status" value="1"/>
</dbReference>
<accession>A0A089HP12</accession>
<gene>
    <name evidence="4" type="ORF">PDUR_18885</name>
</gene>
<sequence>MLSELEPFRNETLAEGLVKAIQRYDGRPVSIMEVCGTHTMAISRYGIRELLPPNVRLISGPGCPVCVTPSFYLKSALELCRREDTIVATFGDMMRIPYKGVSLLTEKALGRDIRMVYSPLDSLDIARQHPDKTVIFLSVGFETTVPVTAIAVLEAAQQGLDNFMILSANKTIPAAMHLLSSDPEVAVDGFLYPGHVSAVIGSGLYEELAKAYGIPGAVTGFDPADILGSILYVLEQIRDKKATVANLYSMVVQPGGNPIARGKIDEVFEPSNAVWRGLGQIPGSGLRLREKYRAFDAWGLINGSVEERDEEARGCRCGDILKGKCLPSDCKLFGKACTPETPVGSCMVSSEGTCAAYYRYQ</sequence>
<reference evidence="4 5" key="1">
    <citation type="submission" date="2014-08" db="EMBL/GenBank/DDBJ databases">
        <title>Comparative genomics of the Paenibacillus odorifer group.</title>
        <authorList>
            <person name="den Bakker H.C."/>
            <person name="Tsai Y.-C."/>
            <person name="Martin N."/>
            <person name="Korlach J."/>
            <person name="Wiedmann M."/>
        </authorList>
    </citation>
    <scope>NUCLEOTIDE SEQUENCE [LARGE SCALE GENOMIC DNA]</scope>
    <source>
        <strain evidence="4 5">DSM 1735</strain>
    </source>
</reference>
<evidence type="ECO:0000313" key="5">
    <source>
        <dbReference type="Proteomes" id="UP000029409"/>
    </source>
</evidence>
<dbReference type="GO" id="GO:0070025">
    <property type="term" value="F:carbon monoxide binding"/>
    <property type="evidence" value="ECO:0007669"/>
    <property type="project" value="TreeGrafter"/>
</dbReference>
<proteinExistence type="inferred from homology"/>
<dbReference type="RefSeq" id="WP_042207546.1">
    <property type="nucleotide sequence ID" value="NZ_CP009288.1"/>
</dbReference>
<evidence type="ECO:0000256" key="3">
    <source>
        <dbReference type="ARBA" id="ARBA00023004"/>
    </source>
</evidence>
<comment type="similarity">
    <text evidence="1">Belongs to the HypD family.</text>
</comment>
<dbReference type="GO" id="GO:0005506">
    <property type="term" value="F:iron ion binding"/>
    <property type="evidence" value="ECO:0007669"/>
    <property type="project" value="TreeGrafter"/>
</dbReference>
<protein>
    <submittedName>
        <fullName evidence="4">Hydrogenase assembly protein HupF</fullName>
    </submittedName>
</protein>
<dbReference type="Pfam" id="PF01924">
    <property type="entry name" value="HypD"/>
    <property type="match status" value="1"/>
</dbReference>
<dbReference type="OrthoDB" id="9770424at2"/>
<dbReference type="EMBL" id="CP009288">
    <property type="protein sequence ID" value="AIQ13751.1"/>
    <property type="molecule type" value="Genomic_DNA"/>
</dbReference>
<dbReference type="Gene3D" id="3.40.50.11750">
    <property type="entry name" value="HypD, alpha/beta domain 1"/>
    <property type="match status" value="2"/>
</dbReference>
<dbReference type="NCBIfam" id="TIGR00075">
    <property type="entry name" value="hypD"/>
    <property type="match status" value="1"/>
</dbReference>
<dbReference type="STRING" id="44251.PDUR_18885"/>
<dbReference type="InterPro" id="IPR002780">
    <property type="entry name" value="Hyd_form_HypD"/>
</dbReference>
<keyword evidence="2" id="KW-0479">Metal-binding</keyword>
<dbReference type="Gene3D" id="6.10.20.100">
    <property type="match status" value="1"/>
</dbReference>
<dbReference type="eggNOG" id="COG0409">
    <property type="taxonomic scope" value="Bacteria"/>
</dbReference>
<evidence type="ECO:0000256" key="2">
    <source>
        <dbReference type="ARBA" id="ARBA00022723"/>
    </source>
</evidence>
<keyword evidence="5" id="KW-1185">Reference proteome</keyword>
<dbReference type="InterPro" id="IPR042244">
    <property type="entry name" value="HypD_2_sf"/>
</dbReference>
<keyword evidence="3" id="KW-0408">Iron</keyword>
<dbReference type="GO" id="GO:0051539">
    <property type="term" value="F:4 iron, 4 sulfur cluster binding"/>
    <property type="evidence" value="ECO:0007669"/>
    <property type="project" value="TreeGrafter"/>
</dbReference>
<dbReference type="PANTHER" id="PTHR30149:SF0">
    <property type="entry name" value="HYDROGENASE MATURATION FACTOR HYPD"/>
    <property type="match status" value="1"/>
</dbReference>
<evidence type="ECO:0000256" key="1">
    <source>
        <dbReference type="ARBA" id="ARBA00007888"/>
    </source>
</evidence>
<dbReference type="PIRSF" id="PIRSF005622">
    <property type="entry name" value="Hydrgn_mat_hypD"/>
    <property type="match status" value="1"/>
</dbReference>
<dbReference type="Proteomes" id="UP000029409">
    <property type="component" value="Chromosome"/>
</dbReference>
<evidence type="ECO:0000313" key="4">
    <source>
        <dbReference type="EMBL" id="AIQ13751.1"/>
    </source>
</evidence>
<dbReference type="AlphaFoldDB" id="A0A089HP12"/>
<dbReference type="InterPro" id="IPR042243">
    <property type="entry name" value="HypD_1"/>
</dbReference>
<dbReference type="GO" id="GO:0051604">
    <property type="term" value="P:protein maturation"/>
    <property type="evidence" value="ECO:0007669"/>
    <property type="project" value="TreeGrafter"/>
</dbReference>
<name>A0A089HP12_PAEDU</name>
<organism evidence="4 5">
    <name type="scientific">Paenibacillus durus</name>
    <name type="common">Paenibacillus azotofixans</name>
    <dbReference type="NCBI Taxonomy" id="44251"/>
    <lineage>
        <taxon>Bacteria</taxon>
        <taxon>Bacillati</taxon>
        <taxon>Bacillota</taxon>
        <taxon>Bacilli</taxon>
        <taxon>Bacillales</taxon>
        <taxon>Paenibacillaceae</taxon>
        <taxon>Paenibacillus</taxon>
    </lineage>
</organism>